<gene>
    <name evidence="3" type="ORF">NF556_14360</name>
</gene>
<dbReference type="Proteomes" id="UP001056455">
    <property type="component" value="Chromosome"/>
</dbReference>
<proteinExistence type="predicted"/>
<name>A0ABY4YR95_9MICO</name>
<sequence>MARTWLSVTVELLGGRGEVLWPRPGRIFAVGPSHTFVQLAEAVNDAFARWDRAHLSVFTLGDGRVITDEHTGAEFASLAGGPVTTPVDMDTATVSRLLQPGEEFLFTFDLGDEWRHLCTVGEKVDPMEVLGVRPGSPLPYWGWGSVPDQYGRRWRDDDGESPPPPRPAHPHPMQTGLWPGQEQRKSINLQELRSAVQTADTDRFLAVLQGCDIDDVLQLVGAGIPMALEQRGADVEPLAVSVINRLSTRGAEGDDVLAEDLLAVLRGEALQGRVVPADLEVLASELERSAEMSLGGYLDLQTGEVWDESLTDAAMVGEDSVLDVEEEPDRWLRFDTSGSRDAWRDMAAFAERQWDAALRARLEQAIEGRGAFRRFRDVVEEEGMVDLWRAFSQDLAHGRARALLAREGIRVGRPDDSTA</sequence>
<organism evidence="3 4">
    <name type="scientific">Ornithinimicrobium faecis</name>
    <dbReference type="NCBI Taxonomy" id="2934158"/>
    <lineage>
        <taxon>Bacteria</taxon>
        <taxon>Bacillati</taxon>
        <taxon>Actinomycetota</taxon>
        <taxon>Actinomycetes</taxon>
        <taxon>Micrococcales</taxon>
        <taxon>Ornithinimicrobiaceae</taxon>
        <taxon>Ornithinimicrobium</taxon>
    </lineage>
</organism>
<feature type="domain" description="Plasmid pRiA4b Orf3-like" evidence="2">
    <location>
        <begin position="26"/>
        <end position="126"/>
    </location>
</feature>
<dbReference type="RefSeq" id="WP_252591595.1">
    <property type="nucleotide sequence ID" value="NZ_CP099489.1"/>
</dbReference>
<evidence type="ECO:0000313" key="3">
    <source>
        <dbReference type="EMBL" id="USQ78800.1"/>
    </source>
</evidence>
<dbReference type="EMBL" id="CP099489">
    <property type="protein sequence ID" value="USQ78800.1"/>
    <property type="molecule type" value="Genomic_DNA"/>
</dbReference>
<dbReference type="Gene3D" id="3.10.290.30">
    <property type="entry name" value="MM3350-like"/>
    <property type="match status" value="1"/>
</dbReference>
<reference evidence="3" key="1">
    <citation type="submission" date="2022-06" db="EMBL/GenBank/DDBJ databases">
        <title>Ornithinimicrobium HY1793.</title>
        <authorList>
            <person name="Huang Y."/>
        </authorList>
    </citation>
    <scope>NUCLEOTIDE SEQUENCE</scope>
    <source>
        <strain evidence="3">HY1793</strain>
    </source>
</reference>
<dbReference type="Pfam" id="PF07929">
    <property type="entry name" value="PRiA4_ORF3"/>
    <property type="match status" value="1"/>
</dbReference>
<accession>A0ABY4YR95</accession>
<feature type="region of interest" description="Disordered" evidence="1">
    <location>
        <begin position="151"/>
        <end position="178"/>
    </location>
</feature>
<keyword evidence="4" id="KW-1185">Reference proteome</keyword>
<dbReference type="SUPFAM" id="SSF159941">
    <property type="entry name" value="MM3350-like"/>
    <property type="match status" value="1"/>
</dbReference>
<evidence type="ECO:0000313" key="4">
    <source>
        <dbReference type="Proteomes" id="UP001056455"/>
    </source>
</evidence>
<dbReference type="InterPro" id="IPR024047">
    <property type="entry name" value="MM3350-like_sf"/>
</dbReference>
<dbReference type="InterPro" id="IPR012912">
    <property type="entry name" value="Plasmid_pRiA4b_Orf3-like"/>
</dbReference>
<evidence type="ECO:0000256" key="1">
    <source>
        <dbReference type="SAM" id="MobiDB-lite"/>
    </source>
</evidence>
<protein>
    <submittedName>
        <fullName evidence="3">Plasmid pRiA4b ORF-3 family protein</fullName>
    </submittedName>
</protein>
<evidence type="ECO:0000259" key="2">
    <source>
        <dbReference type="Pfam" id="PF07929"/>
    </source>
</evidence>